<reference evidence="1" key="1">
    <citation type="journal article" date="2021" name="PeerJ">
        <title>Extensive microbial diversity within the chicken gut microbiome revealed by metagenomics and culture.</title>
        <authorList>
            <person name="Gilroy R."/>
            <person name="Ravi A."/>
            <person name="Getino M."/>
            <person name="Pursley I."/>
            <person name="Horton D.L."/>
            <person name="Alikhan N.F."/>
            <person name="Baker D."/>
            <person name="Gharbi K."/>
            <person name="Hall N."/>
            <person name="Watson M."/>
            <person name="Adriaenssens E.M."/>
            <person name="Foster-Nyarko E."/>
            <person name="Jarju S."/>
            <person name="Secka A."/>
            <person name="Antonio M."/>
            <person name="Oren A."/>
            <person name="Chaudhuri R.R."/>
            <person name="La Ragione R."/>
            <person name="Hildebrand F."/>
            <person name="Pallen M.J."/>
        </authorList>
    </citation>
    <scope>NUCLEOTIDE SEQUENCE</scope>
    <source>
        <strain evidence="1">ChiHjej13B12-24818</strain>
    </source>
</reference>
<accession>A0A9D2LBH5</accession>
<evidence type="ECO:0008006" key="3">
    <source>
        <dbReference type="Google" id="ProtNLM"/>
    </source>
</evidence>
<name>A0A9D2LBH5_9MICO</name>
<protein>
    <recommendedName>
        <fullName evidence="3">Transcriptional regulator</fullName>
    </recommendedName>
</protein>
<evidence type="ECO:0000313" key="2">
    <source>
        <dbReference type="Proteomes" id="UP000823823"/>
    </source>
</evidence>
<dbReference type="InterPro" id="IPR036390">
    <property type="entry name" value="WH_DNA-bd_sf"/>
</dbReference>
<dbReference type="EMBL" id="DWZH01000016">
    <property type="protein sequence ID" value="HJB09325.1"/>
    <property type="molecule type" value="Genomic_DNA"/>
</dbReference>
<dbReference type="SUPFAM" id="SSF46785">
    <property type="entry name" value="Winged helix' DNA-binding domain"/>
    <property type="match status" value="1"/>
</dbReference>
<dbReference type="Proteomes" id="UP000823823">
    <property type="component" value="Unassembled WGS sequence"/>
</dbReference>
<organism evidence="1 2">
    <name type="scientific">Candidatus Brachybacterium merdavium</name>
    <dbReference type="NCBI Taxonomy" id="2838513"/>
    <lineage>
        <taxon>Bacteria</taxon>
        <taxon>Bacillati</taxon>
        <taxon>Actinomycetota</taxon>
        <taxon>Actinomycetes</taxon>
        <taxon>Micrococcales</taxon>
        <taxon>Dermabacteraceae</taxon>
        <taxon>Brachybacterium</taxon>
    </lineage>
</organism>
<gene>
    <name evidence="1" type="ORF">H9786_02155</name>
</gene>
<proteinExistence type="predicted"/>
<comment type="caution">
    <text evidence="1">The sequence shown here is derived from an EMBL/GenBank/DDBJ whole genome shotgun (WGS) entry which is preliminary data.</text>
</comment>
<sequence length="460" mass="49476">MSESMAGGESSRMWASEVEPAVHSEGRREVTIGVVGTAAANRRIFRVAERMDGSVRLSGAVCEDAGGARQKALQLVADVDVILFSGPLSYDLALESGELPVPAVFVPPGGSAIPTMMLRASLHDRVDLKRVSFDTVSASEVHDTYAELGMPSDDVHVLEYRRDLEPGDYFEFHQACFAEGRTASAVTTHPAVEEKLREAGVPVLMLRPDVRVLRAALGTALLVGGGASLSNERTVFLIVRVPDALAPRRKAYANSSFTQLRLDLMQELLREGRRMDALVLPLDDTGVLVCASMGSLRAATDDLSTMPMVRRLREALGFDPEIGIGAGRTAAEAIGNAERAAGMTAESEGRAAVMVGPEGMVVRIPSDGAGERTVTFGESEPREAEILRQLLDAMAEAGVDSGTVQAEQVAELLGVTLRTARRYLRGLVDANLAWRLPPTQTSKVGRPPIPYRLLDHRLRD</sequence>
<dbReference type="AlphaFoldDB" id="A0A9D2LBH5"/>
<reference evidence="1" key="2">
    <citation type="submission" date="2021-04" db="EMBL/GenBank/DDBJ databases">
        <authorList>
            <person name="Gilroy R."/>
        </authorList>
    </citation>
    <scope>NUCLEOTIDE SEQUENCE</scope>
    <source>
        <strain evidence="1">ChiHjej13B12-24818</strain>
    </source>
</reference>
<evidence type="ECO:0000313" key="1">
    <source>
        <dbReference type="EMBL" id="HJB09325.1"/>
    </source>
</evidence>